<feature type="domain" description="WDR11 first beta-propeller" evidence="2">
    <location>
        <begin position="379"/>
        <end position="502"/>
    </location>
</feature>
<dbReference type="Proteomes" id="UP000734854">
    <property type="component" value="Unassembled WGS sequence"/>
</dbReference>
<dbReference type="InterPro" id="IPR039694">
    <property type="entry name" value="WDR11"/>
</dbReference>
<dbReference type="Gene3D" id="2.130.10.10">
    <property type="entry name" value="YVTN repeat-like/Quinoprotein amine dehydrogenase"/>
    <property type="match status" value="3"/>
</dbReference>
<evidence type="ECO:0000256" key="1">
    <source>
        <dbReference type="SAM" id="MobiDB-lite"/>
    </source>
</evidence>
<feature type="region of interest" description="Disordered" evidence="1">
    <location>
        <begin position="761"/>
        <end position="795"/>
    </location>
</feature>
<evidence type="ECO:0000259" key="3">
    <source>
        <dbReference type="Pfam" id="PF23752"/>
    </source>
</evidence>
<proteinExistence type="predicted"/>
<sequence>MASRSPRGARSHDAWDCLLPGPPSRSNGGAADCSNFGLLAYGAGSCVVVADPRSMQLVCILPMPPSAAASASAHASLAPFVTSVRWTPQPLLRDLSSHEDPFTSHLRLAAGDRQGRIAIWDLRSRQVLLWLDLEASSSSSSGRMGIQDLCWVRSDSWLLAAIHGPSLLVLWDTVTGRCLWKYDASPEYFSCIRRDPFDARHFCTLGLRGFLLSAIALSGGDGGSVSMQDHRITGISDSSSDLQKLEKDSSGSASSLSPAHALFPLFFARLCFSPVSKSILLATFPKELIVFDLNYGTTLSAIPLPRGFSKFMDLVPDQDRDLVYCAHVDGKLSIWKRKECQVNIYFFSFSSFSVIFSANICQIQVCFQLSTFILVFECRGEQLHILCGMEELMPSIGTSVPTPAVLALTLRQSESSVQNIGRVFTNPSDIQTSLVEDPSNSQASLAEDDTLSKILNKEIDAALKTCLISISDDGKIWNWLLTSERDVSDSTKEQVSGNGTNSPSITLKLTEPVSMKISLMGQLHLLSSTLTTLAVPSPSLTATLARGGNNPAPAVPLIALGTQGGTIDVVDISASAVAVSFSVHNNPIRGLRWLGNSRLVSFSYGQVNDKGGGFTNRLVVTCLRSGLNRPFRLLQKPERAPIRALRASSSGRIPLQKLASIGELWIGYFLSPTIKAIGCILPWIVMFNESMFSLECMFFIYFFPYKNDDTFWCITFSRYLLILFRDAPVEVWAMTKTPIMLRSLALPFTVLEWTLPSAPRPIQSGPSRESLASKEQISTPNTSANTSSTEAKVANSDSTVDDTSESFAFALVNGALGVFEVHGRRIRDFSSVYLDGKKKGFGCRIREREEKMRCFDASSPLLDARIDVKYAQVTNQPVISTACVLCGCLPKWPSTSFASSDGLITAMAYRLPHVVMGDRLGNIRWWDVTTGLSSSFNTHREGIRRIKFSPVVPGDRSRGRIAVLFYDNTFSIFDLDSSDPLANALLQPQSPGTLVLELDWLTRRTDRNEPLVLCIAGADSSLRLIEVNISDTKTGSITKSRVLNERFRPVPLCVPMLFPTAHALALRTILQLGVKPSWFILNNATSGILPYQIPDLVPASPSDLRSFMIESTLPSVGDIVVPELLLKVLEPYRREGCILDEERVGLYASLVNKGSAARFAFAAAIFGELSEALFWLQLPHALSHLLERSENKSQHSSKPASISEAESALLNRIASRERSAGSITSEAVKYGQLNMMAFSQEELWGKANEQIAWHAKLDGEEAIQKRVHEDTVISYDIGSCLRWSQVIIVIAGILEATWVPLPETKRDRLISVGDLEAAVALLLSTPPEGSQFYPNALRAVALSSAVSRSLHELAVKVVAANMVRTDNSLSGIHLLCAVGRYQEACSQLQDAGCWTDAATLAATHLRGSDYSRVLQRWAGYVLHSEHNIWRALILYVAAGALVEAFAALRDARQPDTAAMFLLACHEIYSQASPNSQTDVETSITVDEKQSFQLPLRNLVDEDIKAISEFYGEYQRKLVHLCMDATPTFD</sequence>
<feature type="domain" description="WDR11 second beta-propeller" evidence="3">
    <location>
        <begin position="525"/>
        <end position="653"/>
    </location>
</feature>
<feature type="domain" description="WDR11 TPR" evidence="4">
    <location>
        <begin position="1078"/>
        <end position="1270"/>
    </location>
</feature>
<keyword evidence="6" id="KW-1185">Reference proteome</keyword>
<evidence type="ECO:0000259" key="4">
    <source>
        <dbReference type="Pfam" id="PF23753"/>
    </source>
</evidence>
<dbReference type="InterPro" id="IPR036322">
    <property type="entry name" value="WD40_repeat_dom_sf"/>
</dbReference>
<feature type="compositionally biased region" description="Low complexity" evidence="1">
    <location>
        <begin position="778"/>
        <end position="789"/>
    </location>
</feature>
<dbReference type="SUPFAM" id="SSF50998">
    <property type="entry name" value="Quinoprotein alcohol dehydrogenase-like"/>
    <property type="match status" value="1"/>
</dbReference>
<evidence type="ECO:0000259" key="2">
    <source>
        <dbReference type="Pfam" id="PF23751"/>
    </source>
</evidence>
<dbReference type="Pfam" id="PF23751">
    <property type="entry name" value="Beta-prop_WDR11_1st"/>
    <property type="match status" value="2"/>
</dbReference>
<dbReference type="Pfam" id="PF23752">
    <property type="entry name" value="Beta-prop_WDR11_2nd"/>
    <property type="match status" value="3"/>
</dbReference>
<feature type="domain" description="WDR11 second beta-propeller" evidence="3">
    <location>
        <begin position="890"/>
        <end position="1050"/>
    </location>
</feature>
<accession>A0A8J5FC97</accession>
<reference evidence="5 6" key="1">
    <citation type="submission" date="2020-08" db="EMBL/GenBank/DDBJ databases">
        <title>Plant Genome Project.</title>
        <authorList>
            <person name="Zhang R.-G."/>
        </authorList>
    </citation>
    <scope>NUCLEOTIDE SEQUENCE [LARGE SCALE GENOMIC DNA]</scope>
    <source>
        <tissue evidence="5">Rhizome</tissue>
    </source>
</reference>
<feature type="domain" description="WDR11 first beta-propeller" evidence="2">
    <location>
        <begin position="21"/>
        <end position="342"/>
    </location>
</feature>
<protein>
    <recommendedName>
        <fullName evidence="7">WD repeat-containing protein 11</fullName>
    </recommendedName>
</protein>
<dbReference type="InterPro" id="IPR057854">
    <property type="entry name" value="TPR_WDR11"/>
</dbReference>
<evidence type="ECO:0008006" key="7">
    <source>
        <dbReference type="Google" id="ProtNLM"/>
    </source>
</evidence>
<dbReference type="GO" id="GO:0005737">
    <property type="term" value="C:cytoplasm"/>
    <property type="evidence" value="ECO:0007669"/>
    <property type="project" value="TreeGrafter"/>
</dbReference>
<dbReference type="Pfam" id="PF23753">
    <property type="entry name" value="TPR_WDR11"/>
    <property type="match status" value="2"/>
</dbReference>
<dbReference type="PANTHER" id="PTHR14593:SF5">
    <property type="entry name" value="WD REPEAT-CONTAINING PROTEIN 11"/>
    <property type="match status" value="1"/>
</dbReference>
<name>A0A8J5FC97_ZINOF</name>
<dbReference type="SUPFAM" id="SSF50978">
    <property type="entry name" value="WD40 repeat-like"/>
    <property type="match status" value="1"/>
</dbReference>
<comment type="caution">
    <text evidence="5">The sequence shown here is derived from an EMBL/GenBank/DDBJ whole genome shotgun (WGS) entry which is preliminary data.</text>
</comment>
<dbReference type="InterPro" id="IPR015943">
    <property type="entry name" value="WD40/YVTN_repeat-like_dom_sf"/>
</dbReference>
<dbReference type="EMBL" id="JACMSC010000016">
    <property type="protein sequence ID" value="KAG6480699.1"/>
    <property type="molecule type" value="Genomic_DNA"/>
</dbReference>
<evidence type="ECO:0000313" key="6">
    <source>
        <dbReference type="Proteomes" id="UP000734854"/>
    </source>
</evidence>
<dbReference type="InterPro" id="IPR011047">
    <property type="entry name" value="Quinoprotein_ADH-like_sf"/>
</dbReference>
<organism evidence="5 6">
    <name type="scientific">Zingiber officinale</name>
    <name type="common">Ginger</name>
    <name type="synonym">Amomum zingiber</name>
    <dbReference type="NCBI Taxonomy" id="94328"/>
    <lineage>
        <taxon>Eukaryota</taxon>
        <taxon>Viridiplantae</taxon>
        <taxon>Streptophyta</taxon>
        <taxon>Embryophyta</taxon>
        <taxon>Tracheophyta</taxon>
        <taxon>Spermatophyta</taxon>
        <taxon>Magnoliopsida</taxon>
        <taxon>Liliopsida</taxon>
        <taxon>Zingiberales</taxon>
        <taxon>Zingiberaceae</taxon>
        <taxon>Zingiber</taxon>
    </lineage>
</organism>
<gene>
    <name evidence="5" type="ORF">ZIOFF_057284</name>
</gene>
<dbReference type="InterPro" id="IPR057852">
    <property type="entry name" value="Beta-prop_WDR11_1st"/>
</dbReference>
<evidence type="ECO:0000313" key="5">
    <source>
        <dbReference type="EMBL" id="KAG6480699.1"/>
    </source>
</evidence>
<dbReference type="PANTHER" id="PTHR14593">
    <property type="entry name" value="WD REPEAT-CONTAINING PROTEIN 11"/>
    <property type="match status" value="1"/>
</dbReference>
<feature type="domain" description="WDR11 TPR" evidence="4">
    <location>
        <begin position="1308"/>
        <end position="1521"/>
    </location>
</feature>
<dbReference type="InterPro" id="IPR057853">
    <property type="entry name" value="Beta-prop_WDR11_2nd"/>
</dbReference>
<feature type="domain" description="WDR11 second beta-propeller" evidence="3">
    <location>
        <begin position="717"/>
        <end position="831"/>
    </location>
</feature>